<dbReference type="InterPro" id="IPR037516">
    <property type="entry name" value="Tripartite_DENN"/>
</dbReference>
<keyword evidence="5" id="KW-1185">Reference proteome</keyword>
<reference evidence="4 5" key="1">
    <citation type="journal article" date="2020" name="Elife">
        <title>Loss of centromere function drives karyotype evolution in closely related Malassezia species.</title>
        <authorList>
            <person name="Sankaranarayanan S.R."/>
            <person name="Ianiri G."/>
            <person name="Coelho M.A."/>
            <person name="Reza M.H."/>
            <person name="Thimmappa B.C."/>
            <person name="Ganguly P."/>
            <person name="Vadnala R.N."/>
            <person name="Sun S."/>
            <person name="Siddharthan R."/>
            <person name="Tellgren-Roth C."/>
            <person name="Dawson T.L."/>
            <person name="Heitman J."/>
            <person name="Sanyal K."/>
        </authorList>
    </citation>
    <scope>NUCLEOTIDE SEQUENCE [LARGE SCALE GENOMIC DNA]</scope>
    <source>
        <strain evidence="4">CBS14141</strain>
    </source>
</reference>
<evidence type="ECO:0000256" key="2">
    <source>
        <dbReference type="SAM" id="MobiDB-lite"/>
    </source>
</evidence>
<evidence type="ECO:0000313" key="4">
    <source>
        <dbReference type="EMBL" id="WFD47763.1"/>
    </source>
</evidence>
<dbReference type="EMBL" id="CP046235">
    <property type="protein sequence ID" value="WFD47763.1"/>
    <property type="molecule type" value="Genomic_DNA"/>
</dbReference>
<dbReference type="InterPro" id="IPR018307">
    <property type="entry name" value="ABL9/DENND6_dom"/>
</dbReference>
<organism evidence="4 5">
    <name type="scientific">Malassezia furfur</name>
    <name type="common">Pityriasis versicolor infection agent</name>
    <name type="synonym">Pityrosporum furfur</name>
    <dbReference type="NCBI Taxonomy" id="55194"/>
    <lineage>
        <taxon>Eukaryota</taxon>
        <taxon>Fungi</taxon>
        <taxon>Dikarya</taxon>
        <taxon>Basidiomycota</taxon>
        <taxon>Ustilaginomycotina</taxon>
        <taxon>Malasseziomycetes</taxon>
        <taxon>Malasseziales</taxon>
        <taxon>Malasseziaceae</taxon>
        <taxon>Malassezia</taxon>
    </lineage>
</organism>
<dbReference type="PROSITE" id="PS50211">
    <property type="entry name" value="DENN"/>
    <property type="match status" value="1"/>
</dbReference>
<sequence>MDVPAEREGMSAQTPMRIDGTEQTDLNASEISPEAIPAAPVPPKSPAEEVVRVAGTSASQPPSPALNTSTILGVCVVDFNHLVGPQVEYTYPNSLMENEELCSRLPFMALPDGSHLSEEDFCYFHMLCASLYPSTLFGISCNRQIQSDELINKGAQVTRSMVQKAVVVLATEPIFGPLREKLGMVTRAYFAQRDLNNVELLEEFYDTLEPTVRQASNKDVNEGPNSMDGALYMGTSIREFVHRWRFKALSLVKLVLLQRKILFFGYPVEKLCTTQYNLVALIPALLSSLQDAASPELKSLSQGRVKAESLRMSDRHSLLAFMGLPLPLFSEGAFFQPCCPLQQIDMLASDSWLVGTTNSIFKQQRAHKPDVIVDLQHTQLHFNDPELSSAVSLTPADRSWMDQIIHVVQETWKEGDPAQPIMMQYEGSDDYLRARFEEYVFGFLATAKYAAQLPPRAPDTPLDPNSPVTQYGREAIQLFRETRVFSQWNALTDDTLCDLIGCKHPFSGKVTVLSDAALRLSAGLHDLRIDESLAPTREAIGAALQAGSAGLSKVASSWRSDLARLNAGWQTPRAGRSQRNSAELVASEDTETGETEEEQSTTPTAATWDTRKKETLSAIQATGAQGYAALGNLGSYLSSKHKAWSMSRRGRGDNTQ</sequence>
<feature type="region of interest" description="Disordered" evidence="2">
    <location>
        <begin position="1"/>
        <end position="23"/>
    </location>
</feature>
<dbReference type="PANTHER" id="PTHR31017:SF1">
    <property type="entry name" value="LATE SECRETORY PATHWAY PROTEIN AVL9 HOMOLOG"/>
    <property type="match status" value="1"/>
</dbReference>
<dbReference type="PANTHER" id="PTHR31017">
    <property type="entry name" value="LATE SECRETORY PATHWAY PROTEIN AVL9-RELATED"/>
    <property type="match status" value="1"/>
</dbReference>
<protein>
    <recommendedName>
        <fullName evidence="3">UDENN domain-containing protein</fullName>
    </recommendedName>
</protein>
<comment type="similarity">
    <text evidence="1">Belongs to the AVL9 family.</text>
</comment>
<evidence type="ECO:0000259" key="3">
    <source>
        <dbReference type="PROSITE" id="PS50211"/>
    </source>
</evidence>
<evidence type="ECO:0000256" key="1">
    <source>
        <dbReference type="ARBA" id="ARBA00038178"/>
    </source>
</evidence>
<name>A0ABY8EU07_MALFU</name>
<feature type="domain" description="UDENN" evidence="3">
    <location>
        <begin position="72"/>
        <end position="539"/>
    </location>
</feature>
<dbReference type="InterPro" id="IPR051731">
    <property type="entry name" value="DENND11/AVL9_GEFs"/>
</dbReference>
<dbReference type="Pfam" id="PF09794">
    <property type="entry name" value="Avl9"/>
    <property type="match status" value="1"/>
</dbReference>
<gene>
    <name evidence="4" type="ORF">GLX27_002424</name>
</gene>
<feature type="compositionally biased region" description="Acidic residues" evidence="2">
    <location>
        <begin position="586"/>
        <end position="599"/>
    </location>
</feature>
<accession>A0ABY8EU07</accession>
<feature type="region of interest" description="Disordered" evidence="2">
    <location>
        <begin position="569"/>
        <end position="611"/>
    </location>
</feature>
<dbReference type="Proteomes" id="UP000818624">
    <property type="component" value="Chromosome 2"/>
</dbReference>
<evidence type="ECO:0000313" key="5">
    <source>
        <dbReference type="Proteomes" id="UP000818624"/>
    </source>
</evidence>
<proteinExistence type="inferred from homology"/>